<feature type="region of interest" description="Disordered" evidence="2">
    <location>
        <begin position="435"/>
        <end position="457"/>
    </location>
</feature>
<dbReference type="Gene3D" id="3.20.20.80">
    <property type="entry name" value="Glycosidases"/>
    <property type="match status" value="1"/>
</dbReference>
<accession>A0A3N2DAV2</accession>
<dbReference type="PANTHER" id="PTHR10357">
    <property type="entry name" value="ALPHA-AMYLASE FAMILY MEMBER"/>
    <property type="match status" value="1"/>
</dbReference>
<dbReference type="SMART" id="SM00642">
    <property type="entry name" value="Aamy"/>
    <property type="match status" value="1"/>
</dbReference>
<keyword evidence="5" id="KW-1185">Reference proteome</keyword>
<protein>
    <submittedName>
        <fullName evidence="4">Alpha-glucosidase</fullName>
    </submittedName>
</protein>
<dbReference type="InterPro" id="IPR006047">
    <property type="entry name" value="GH13_cat_dom"/>
</dbReference>
<sequence length="577" mass="63331">MSTVSGTPAAGSVSGSTPVGSTPADATSPALWWRGAVVYAVYPTSFADGDGDGIGDLRGLRERLDHIADLGADAIWLCPWNPSPMADGGYDVSDYCDINPMLGTLNEARALIDDVHARGMRLIVDLVANHTSNQHPWFQAALAAGRGSTERERYLFRDGRGELGERPPNGWISAFGDSGWTRVTEPDGSPGQWYFHTFAPEQPDLDWSREQVRADFDDIMRFWFDLGVDGLRVDAAPAMAKEAGLPDYDLAAYGDPSVFRSSAWVDSPQWDTPGIHDIMRRFRSVAREYGEDRMFVAEAVVSSSERLADYVRPDELNTAFNFQFLKEPWGPGLRAVIDETLRLHAEVGAPPTWCLSSHDEVRLATRLGRPDTTAVHMVDPATAPTDLELGRRRARAALLLMLALPGSCYLYQGEELGLPYVADLPVESLRDPVHRRSGGTIRGRDGSRVPMPWSGDRPPFGFSTNDDTWFPMPADWADLTVAAEEADPGSTLHLLRAALRLRRAQGAPEAALAWRASDPAVLDFERLDRHGAPVRCVLNLSGAPVPIDDGWEVTLSSIQLLAATLPHDATAWLRRVR</sequence>
<reference evidence="4 5" key="1">
    <citation type="submission" date="2018-11" db="EMBL/GenBank/DDBJ databases">
        <title>Sequencing the genomes of 1000 actinobacteria strains.</title>
        <authorList>
            <person name="Klenk H.-P."/>
        </authorList>
    </citation>
    <scope>NUCLEOTIDE SEQUENCE [LARGE SCALE GENOMIC DNA]</scope>
    <source>
        <strain evidence="4 5">DSM 13521</strain>
    </source>
</reference>
<dbReference type="GO" id="GO:0009313">
    <property type="term" value="P:oligosaccharide catabolic process"/>
    <property type="evidence" value="ECO:0007669"/>
    <property type="project" value="TreeGrafter"/>
</dbReference>
<evidence type="ECO:0000259" key="3">
    <source>
        <dbReference type="SMART" id="SM00642"/>
    </source>
</evidence>
<dbReference type="Pfam" id="PF00128">
    <property type="entry name" value="Alpha-amylase"/>
    <property type="match status" value="1"/>
</dbReference>
<feature type="compositionally biased region" description="Low complexity" evidence="2">
    <location>
        <begin position="9"/>
        <end position="23"/>
    </location>
</feature>
<comment type="similarity">
    <text evidence="1">Belongs to the glycosyl hydrolase 13 family.</text>
</comment>
<evidence type="ECO:0000256" key="2">
    <source>
        <dbReference type="SAM" id="MobiDB-lite"/>
    </source>
</evidence>
<evidence type="ECO:0000313" key="5">
    <source>
        <dbReference type="Proteomes" id="UP000275356"/>
    </source>
</evidence>
<dbReference type="Proteomes" id="UP000275356">
    <property type="component" value="Unassembled WGS sequence"/>
</dbReference>
<dbReference type="Gene3D" id="3.90.400.10">
    <property type="entry name" value="Oligo-1,6-glucosidase, Domain 2"/>
    <property type="match status" value="1"/>
</dbReference>
<dbReference type="AlphaFoldDB" id="A0A3N2DAV2"/>
<name>A0A3N2DAV2_9MICO</name>
<evidence type="ECO:0000313" key="4">
    <source>
        <dbReference type="EMBL" id="ROR96941.1"/>
    </source>
</evidence>
<dbReference type="GO" id="GO:0004556">
    <property type="term" value="F:alpha-amylase activity"/>
    <property type="evidence" value="ECO:0007669"/>
    <property type="project" value="TreeGrafter"/>
</dbReference>
<dbReference type="InterPro" id="IPR045857">
    <property type="entry name" value="O16G_dom_2"/>
</dbReference>
<dbReference type="PANTHER" id="PTHR10357:SF179">
    <property type="entry name" value="NEUTRAL AND BASIC AMINO ACID TRANSPORT PROTEIN RBAT"/>
    <property type="match status" value="1"/>
</dbReference>
<comment type="caution">
    <text evidence="4">The sequence shown here is derived from an EMBL/GenBank/DDBJ whole genome shotgun (WGS) entry which is preliminary data.</text>
</comment>
<dbReference type="InterPro" id="IPR017853">
    <property type="entry name" value="GH"/>
</dbReference>
<proteinExistence type="inferred from homology"/>
<feature type="domain" description="Glycosyl hydrolase family 13 catalytic" evidence="3">
    <location>
        <begin position="40"/>
        <end position="448"/>
    </location>
</feature>
<dbReference type="SUPFAM" id="SSF51445">
    <property type="entry name" value="(Trans)glycosidases"/>
    <property type="match status" value="1"/>
</dbReference>
<gene>
    <name evidence="4" type="ORF">EDD28_1534</name>
</gene>
<feature type="region of interest" description="Disordered" evidence="2">
    <location>
        <begin position="1"/>
        <end position="25"/>
    </location>
</feature>
<organism evidence="4 5">
    <name type="scientific">Salana multivorans</name>
    <dbReference type="NCBI Taxonomy" id="120377"/>
    <lineage>
        <taxon>Bacteria</taxon>
        <taxon>Bacillati</taxon>
        <taxon>Actinomycetota</taxon>
        <taxon>Actinomycetes</taxon>
        <taxon>Micrococcales</taxon>
        <taxon>Beutenbergiaceae</taxon>
        <taxon>Salana</taxon>
    </lineage>
</organism>
<evidence type="ECO:0000256" key="1">
    <source>
        <dbReference type="ARBA" id="ARBA00008061"/>
    </source>
</evidence>
<dbReference type="EMBL" id="RKHQ01000001">
    <property type="protein sequence ID" value="ROR96941.1"/>
    <property type="molecule type" value="Genomic_DNA"/>
</dbReference>